<dbReference type="AlphaFoldDB" id="A0A839ELX3"/>
<dbReference type="CDD" id="cd07377">
    <property type="entry name" value="WHTH_GntR"/>
    <property type="match status" value="1"/>
</dbReference>
<dbReference type="GO" id="GO:0003677">
    <property type="term" value="F:DNA binding"/>
    <property type="evidence" value="ECO:0007669"/>
    <property type="project" value="UniProtKB-KW"/>
</dbReference>
<dbReference type="Pfam" id="PF00392">
    <property type="entry name" value="GntR"/>
    <property type="match status" value="1"/>
</dbReference>
<dbReference type="PANTHER" id="PTHR44846:SF16">
    <property type="entry name" value="TRANSCRIPTIONAL REGULATOR PHNF-RELATED"/>
    <property type="match status" value="1"/>
</dbReference>
<dbReference type="PANTHER" id="PTHR44846">
    <property type="entry name" value="MANNOSYL-D-GLYCERATE TRANSPORT/METABOLISM SYSTEM REPRESSOR MNGR-RELATED"/>
    <property type="match status" value="1"/>
</dbReference>
<evidence type="ECO:0000313" key="6">
    <source>
        <dbReference type="Proteomes" id="UP000549052"/>
    </source>
</evidence>
<protein>
    <submittedName>
        <fullName evidence="5">GntR family histidine utilization transcriptional repressor</fullName>
    </submittedName>
</protein>
<dbReference type="Gene3D" id="3.40.1410.10">
    <property type="entry name" value="Chorismate lyase-like"/>
    <property type="match status" value="1"/>
</dbReference>
<dbReference type="Proteomes" id="UP000549052">
    <property type="component" value="Unassembled WGS sequence"/>
</dbReference>
<comment type="caution">
    <text evidence="5">The sequence shown here is derived from an EMBL/GenBank/DDBJ whole genome shotgun (WGS) entry which is preliminary data.</text>
</comment>
<dbReference type="PROSITE" id="PS50949">
    <property type="entry name" value="HTH_GNTR"/>
    <property type="match status" value="1"/>
</dbReference>
<dbReference type="InterPro" id="IPR050679">
    <property type="entry name" value="Bact_HTH_transcr_reg"/>
</dbReference>
<evidence type="ECO:0000256" key="2">
    <source>
        <dbReference type="ARBA" id="ARBA00023125"/>
    </source>
</evidence>
<keyword evidence="6" id="KW-1185">Reference proteome</keyword>
<sequence>MTARARKSFHAIKAEMARRIAERVWAPGALIPGEEVLSVEFGCARATVNRALQELARGGVLVRKRKAGTRVALHPMREARFVIPIVRQEIETKGGTYQFKLLSNQVEKASPAIAQRMGLAKAKDMLHVRCLHLSDGRPYQYEDRWVNLDAVPSIRGETFETISPNEWLVTHSPFSQAEIVFHAGTADMEEADILGVAERDAVFIVERVTFVPQKPITFVRMIHPASHRMVTQL</sequence>
<evidence type="ECO:0000313" key="5">
    <source>
        <dbReference type="EMBL" id="MBA8877487.1"/>
    </source>
</evidence>
<dbReference type="InterPro" id="IPR000524">
    <property type="entry name" value="Tscrpt_reg_HTH_GntR"/>
</dbReference>
<dbReference type="Pfam" id="PF07702">
    <property type="entry name" value="UTRA"/>
    <property type="match status" value="1"/>
</dbReference>
<dbReference type="InterPro" id="IPR028978">
    <property type="entry name" value="Chorismate_lyase_/UTRA_dom_sf"/>
</dbReference>
<dbReference type="InterPro" id="IPR036390">
    <property type="entry name" value="WH_DNA-bd_sf"/>
</dbReference>
<dbReference type="PRINTS" id="PR00035">
    <property type="entry name" value="HTHGNTR"/>
</dbReference>
<dbReference type="Gene3D" id="1.10.10.10">
    <property type="entry name" value="Winged helix-like DNA-binding domain superfamily/Winged helix DNA-binding domain"/>
    <property type="match status" value="1"/>
</dbReference>
<dbReference type="SMART" id="SM00345">
    <property type="entry name" value="HTH_GNTR"/>
    <property type="match status" value="1"/>
</dbReference>
<reference evidence="5 6" key="1">
    <citation type="submission" date="2020-07" db="EMBL/GenBank/DDBJ databases">
        <title>Genomic Encyclopedia of Type Strains, Phase IV (KMG-V): Genome sequencing to study the core and pangenomes of soil and plant-associated prokaryotes.</title>
        <authorList>
            <person name="Whitman W."/>
        </authorList>
    </citation>
    <scope>NUCLEOTIDE SEQUENCE [LARGE SCALE GENOMIC DNA]</scope>
    <source>
        <strain evidence="5 6">AN3</strain>
    </source>
</reference>
<dbReference type="EMBL" id="JACGXN010000001">
    <property type="protein sequence ID" value="MBA8877487.1"/>
    <property type="molecule type" value="Genomic_DNA"/>
</dbReference>
<proteinExistence type="predicted"/>
<evidence type="ECO:0000256" key="1">
    <source>
        <dbReference type="ARBA" id="ARBA00023015"/>
    </source>
</evidence>
<dbReference type="SMART" id="SM00866">
    <property type="entry name" value="UTRA"/>
    <property type="match status" value="1"/>
</dbReference>
<dbReference type="GO" id="GO:0003700">
    <property type="term" value="F:DNA-binding transcription factor activity"/>
    <property type="evidence" value="ECO:0007669"/>
    <property type="project" value="InterPro"/>
</dbReference>
<organism evidence="5 6">
    <name type="scientific">Phyllobacterium myrsinacearum</name>
    <dbReference type="NCBI Taxonomy" id="28101"/>
    <lineage>
        <taxon>Bacteria</taxon>
        <taxon>Pseudomonadati</taxon>
        <taxon>Pseudomonadota</taxon>
        <taxon>Alphaproteobacteria</taxon>
        <taxon>Hyphomicrobiales</taxon>
        <taxon>Phyllobacteriaceae</taxon>
        <taxon>Phyllobacterium</taxon>
    </lineage>
</organism>
<name>A0A839ELX3_9HYPH</name>
<accession>A0A839ELX3</accession>
<dbReference type="SUPFAM" id="SSF46785">
    <property type="entry name" value="Winged helix' DNA-binding domain"/>
    <property type="match status" value="1"/>
</dbReference>
<dbReference type="InterPro" id="IPR011663">
    <property type="entry name" value="UTRA"/>
</dbReference>
<evidence type="ECO:0000256" key="3">
    <source>
        <dbReference type="ARBA" id="ARBA00023163"/>
    </source>
</evidence>
<gene>
    <name evidence="5" type="ORF">FHW16_001169</name>
</gene>
<feature type="domain" description="HTH gntR-type" evidence="4">
    <location>
        <begin position="6"/>
        <end position="74"/>
    </location>
</feature>
<keyword evidence="3" id="KW-0804">Transcription</keyword>
<evidence type="ECO:0000259" key="4">
    <source>
        <dbReference type="PROSITE" id="PS50949"/>
    </source>
</evidence>
<keyword evidence="2" id="KW-0238">DNA-binding</keyword>
<dbReference type="InterPro" id="IPR036388">
    <property type="entry name" value="WH-like_DNA-bd_sf"/>
</dbReference>
<dbReference type="SUPFAM" id="SSF64288">
    <property type="entry name" value="Chorismate lyase-like"/>
    <property type="match status" value="1"/>
</dbReference>
<dbReference type="RefSeq" id="WP_348643856.1">
    <property type="nucleotide sequence ID" value="NZ_JACGXN010000001.1"/>
</dbReference>
<keyword evidence="1" id="KW-0805">Transcription regulation</keyword>